<evidence type="ECO:0000256" key="9">
    <source>
        <dbReference type="ARBA" id="ARBA00023157"/>
    </source>
</evidence>
<comment type="subcellular location">
    <subcellularLocation>
        <location evidence="1">Secreted</location>
    </subcellularLocation>
</comment>
<dbReference type="Gene3D" id="1.20.90.10">
    <property type="entry name" value="Phospholipase A2 domain"/>
    <property type="match status" value="1"/>
</dbReference>
<evidence type="ECO:0000256" key="2">
    <source>
        <dbReference type="ARBA" id="ARBA00013278"/>
    </source>
</evidence>
<gene>
    <name evidence="16" type="ORF">SVUK_LOCUS16936</name>
</gene>
<evidence type="ECO:0000256" key="4">
    <source>
        <dbReference type="ARBA" id="ARBA00022723"/>
    </source>
</evidence>
<dbReference type="GO" id="GO:0005509">
    <property type="term" value="F:calcium ion binding"/>
    <property type="evidence" value="ECO:0007669"/>
    <property type="project" value="InterPro"/>
</dbReference>
<dbReference type="GO" id="GO:0016042">
    <property type="term" value="P:lipid catabolic process"/>
    <property type="evidence" value="ECO:0007669"/>
    <property type="project" value="UniProtKB-KW"/>
</dbReference>
<name>A0A3P7LS63_STRVU</name>
<feature type="disulfide bond" evidence="12">
    <location>
        <begin position="119"/>
        <end position="130"/>
    </location>
</feature>
<organism evidence="16 17">
    <name type="scientific">Strongylus vulgaris</name>
    <name type="common">Blood worm</name>
    <dbReference type="NCBI Taxonomy" id="40348"/>
    <lineage>
        <taxon>Eukaryota</taxon>
        <taxon>Metazoa</taxon>
        <taxon>Ecdysozoa</taxon>
        <taxon>Nematoda</taxon>
        <taxon>Chromadorea</taxon>
        <taxon>Rhabditida</taxon>
        <taxon>Rhabditina</taxon>
        <taxon>Rhabditomorpha</taxon>
        <taxon>Strongyloidea</taxon>
        <taxon>Strongylidae</taxon>
        <taxon>Strongylus</taxon>
    </lineage>
</organism>
<evidence type="ECO:0000256" key="7">
    <source>
        <dbReference type="ARBA" id="ARBA00022963"/>
    </source>
</evidence>
<feature type="active site" evidence="10">
    <location>
        <position position="85"/>
    </location>
</feature>
<comment type="similarity">
    <text evidence="13">Belongs to the phospholipase A2 family.</text>
</comment>
<evidence type="ECO:0000256" key="12">
    <source>
        <dbReference type="PIRSR" id="PIRSR601211-3"/>
    </source>
</evidence>
<keyword evidence="14" id="KW-0732">Signal</keyword>
<dbReference type="EMBL" id="UYYB01115271">
    <property type="protein sequence ID" value="VDM81938.1"/>
    <property type="molecule type" value="Genomic_DNA"/>
</dbReference>
<dbReference type="SMART" id="SM00085">
    <property type="entry name" value="PA2c"/>
    <property type="match status" value="1"/>
</dbReference>
<evidence type="ECO:0000256" key="14">
    <source>
        <dbReference type="SAM" id="SignalP"/>
    </source>
</evidence>
<evidence type="ECO:0000313" key="17">
    <source>
        <dbReference type="Proteomes" id="UP000270094"/>
    </source>
</evidence>
<dbReference type="InterPro" id="IPR036444">
    <property type="entry name" value="PLipase_A2_dom_sf"/>
</dbReference>
<feature type="binding site" evidence="11">
    <location>
        <position position="86"/>
    </location>
    <ligand>
        <name>Ca(2+)</name>
        <dbReference type="ChEBI" id="CHEBI:29108"/>
    </ligand>
</feature>
<comment type="cofactor">
    <cofactor evidence="11">
        <name>Ca(2+)</name>
        <dbReference type="ChEBI" id="CHEBI:29108"/>
    </cofactor>
    <text evidence="11">Binds 1 Ca(2+) ion per subunit.</text>
</comment>
<feature type="disulfide bond" evidence="12">
    <location>
        <begin position="88"/>
        <end position="132"/>
    </location>
</feature>
<dbReference type="Proteomes" id="UP000270094">
    <property type="component" value="Unassembled WGS sequence"/>
</dbReference>
<dbReference type="GO" id="GO:0050482">
    <property type="term" value="P:arachidonate secretion"/>
    <property type="evidence" value="ECO:0007669"/>
    <property type="project" value="InterPro"/>
</dbReference>
<evidence type="ECO:0000313" key="16">
    <source>
        <dbReference type="EMBL" id="VDM81938.1"/>
    </source>
</evidence>
<feature type="domain" description="Phospholipase A2-like central" evidence="15">
    <location>
        <begin position="25"/>
        <end position="153"/>
    </location>
</feature>
<dbReference type="InterPro" id="IPR001211">
    <property type="entry name" value="PLA2"/>
</dbReference>
<feature type="binding site" evidence="11">
    <location>
        <position position="67"/>
    </location>
    <ligand>
        <name>Ca(2+)</name>
        <dbReference type="ChEBI" id="CHEBI:29108"/>
    </ligand>
</feature>
<keyword evidence="17" id="KW-1185">Reference proteome</keyword>
<dbReference type="EC" id="3.1.1.4" evidence="2"/>
<evidence type="ECO:0000256" key="6">
    <source>
        <dbReference type="ARBA" id="ARBA00022837"/>
    </source>
</evidence>
<dbReference type="PANTHER" id="PTHR11716">
    <property type="entry name" value="PHOSPHOLIPASE A2 FAMILY MEMBER"/>
    <property type="match status" value="1"/>
</dbReference>
<evidence type="ECO:0000256" key="11">
    <source>
        <dbReference type="PIRSR" id="PIRSR601211-2"/>
    </source>
</evidence>
<dbReference type="GO" id="GO:0006644">
    <property type="term" value="P:phospholipid metabolic process"/>
    <property type="evidence" value="ECO:0007669"/>
    <property type="project" value="InterPro"/>
</dbReference>
<dbReference type="SUPFAM" id="SSF48619">
    <property type="entry name" value="Phospholipase A2, PLA2"/>
    <property type="match status" value="1"/>
</dbReference>
<keyword evidence="7" id="KW-0442">Lipid degradation</keyword>
<keyword evidence="9 12" id="KW-1015">Disulfide bond</keyword>
<reference evidence="16 17" key="1">
    <citation type="submission" date="2018-11" db="EMBL/GenBank/DDBJ databases">
        <authorList>
            <consortium name="Pathogen Informatics"/>
        </authorList>
    </citation>
    <scope>NUCLEOTIDE SEQUENCE [LARGE SCALE GENOMIC DNA]</scope>
</reference>
<keyword evidence="3" id="KW-0964">Secreted</keyword>
<dbReference type="AlphaFoldDB" id="A0A3P7LS63"/>
<evidence type="ECO:0000256" key="5">
    <source>
        <dbReference type="ARBA" id="ARBA00022801"/>
    </source>
</evidence>
<dbReference type="CDD" id="cd00125">
    <property type="entry name" value="PLA2c"/>
    <property type="match status" value="1"/>
</dbReference>
<dbReference type="Pfam" id="PF00068">
    <property type="entry name" value="Phospholip_A2_1"/>
    <property type="match status" value="1"/>
</dbReference>
<evidence type="ECO:0000256" key="13">
    <source>
        <dbReference type="RuleBase" id="RU003654"/>
    </source>
</evidence>
<evidence type="ECO:0000256" key="10">
    <source>
        <dbReference type="PIRSR" id="PIRSR601211-1"/>
    </source>
</evidence>
<accession>A0A3P7LS63</accession>
<dbReference type="InterPro" id="IPR033113">
    <property type="entry name" value="PLA2_histidine"/>
</dbReference>
<dbReference type="PROSITE" id="PS00119">
    <property type="entry name" value="PA2_ASP"/>
    <property type="match status" value="1"/>
</dbReference>
<feature type="disulfide bond" evidence="12">
    <location>
        <begin position="66"/>
        <end position="82"/>
    </location>
</feature>
<protein>
    <recommendedName>
        <fullName evidence="2">phospholipase A2</fullName>
        <ecNumber evidence="2">3.1.1.4</ecNumber>
    </recommendedName>
</protein>
<dbReference type="PANTHER" id="PTHR11716:SF47">
    <property type="entry name" value="PHOSPHOLIPASE A2-ALPHA"/>
    <property type="match status" value="1"/>
</dbReference>
<evidence type="ECO:0000259" key="15">
    <source>
        <dbReference type="SMART" id="SM00085"/>
    </source>
</evidence>
<dbReference type="GO" id="GO:0005576">
    <property type="term" value="C:extracellular region"/>
    <property type="evidence" value="ECO:0007669"/>
    <property type="project" value="UniProtKB-SubCell"/>
</dbReference>
<feature type="disulfide bond" evidence="12">
    <location>
        <begin position="98"/>
        <end position="125"/>
    </location>
</feature>
<evidence type="ECO:0000256" key="3">
    <source>
        <dbReference type="ARBA" id="ARBA00022525"/>
    </source>
</evidence>
<dbReference type="InterPro" id="IPR016090">
    <property type="entry name" value="PLA2-like_dom"/>
</dbReference>
<feature type="binding site" evidence="11">
    <location>
        <position position="69"/>
    </location>
    <ligand>
        <name>Ca(2+)</name>
        <dbReference type="ChEBI" id="CHEBI:29108"/>
    </ligand>
</feature>
<keyword evidence="6 11" id="KW-0106">Calcium</keyword>
<keyword evidence="5" id="KW-0378">Hydrolase</keyword>
<evidence type="ECO:0000256" key="8">
    <source>
        <dbReference type="ARBA" id="ARBA00023098"/>
    </source>
</evidence>
<dbReference type="InterPro" id="IPR033112">
    <property type="entry name" value="PLA2_Asp_AS"/>
</dbReference>
<sequence length="164" mass="18518">MLFVFLILLFLPYIEAGPPKPINRSLINFNGVCKCELGYSAIVTHTTWLVIMQAHLQVYNHYGCWCGKGGSGTPVDGIDQCCKTHDYCYRAARISKKCSSIALYTDMYKWKCRNKKAICQGKTECEKALCACDTAAVRCWALYGKPKTKKACRRKIAPLFLVQE</sequence>
<keyword evidence="8" id="KW-0443">Lipid metabolism</keyword>
<feature type="active site" evidence="10">
    <location>
        <position position="133"/>
    </location>
</feature>
<dbReference type="PROSITE" id="PS00118">
    <property type="entry name" value="PA2_HIS"/>
    <property type="match status" value="1"/>
</dbReference>
<keyword evidence="4 11" id="KW-0479">Metal-binding</keyword>
<dbReference type="OrthoDB" id="5839847at2759"/>
<dbReference type="GO" id="GO:0004623">
    <property type="term" value="F:phospholipase A2 activity"/>
    <property type="evidence" value="ECO:0007669"/>
    <property type="project" value="UniProtKB-EC"/>
</dbReference>
<evidence type="ECO:0000256" key="1">
    <source>
        <dbReference type="ARBA" id="ARBA00004613"/>
    </source>
</evidence>
<proteinExistence type="inferred from homology"/>
<feature type="chain" id="PRO_5018314261" description="phospholipase A2" evidence="14">
    <location>
        <begin position="17"/>
        <end position="164"/>
    </location>
</feature>
<feature type="signal peptide" evidence="14">
    <location>
        <begin position="1"/>
        <end position="16"/>
    </location>
</feature>
<feature type="disulfide bond" evidence="12">
    <location>
        <begin position="81"/>
        <end position="139"/>
    </location>
</feature>